<dbReference type="GO" id="GO:0003676">
    <property type="term" value="F:nucleic acid binding"/>
    <property type="evidence" value="ECO:0007669"/>
    <property type="project" value="InterPro"/>
</dbReference>
<dbReference type="InterPro" id="IPR048519">
    <property type="entry name" value="Gfd2/YDR514C-like_C"/>
</dbReference>
<accession>A0AAD6XTL5</accession>
<dbReference type="Proteomes" id="UP001222325">
    <property type="component" value="Unassembled WGS sequence"/>
</dbReference>
<evidence type="ECO:0000313" key="3">
    <source>
        <dbReference type="EMBL" id="KAJ7094672.1"/>
    </source>
</evidence>
<dbReference type="GO" id="GO:0005634">
    <property type="term" value="C:nucleus"/>
    <property type="evidence" value="ECO:0007669"/>
    <property type="project" value="TreeGrafter"/>
</dbReference>
<dbReference type="AlphaFoldDB" id="A0AAD6XTL5"/>
<evidence type="ECO:0000313" key="4">
    <source>
        <dbReference type="Proteomes" id="UP001222325"/>
    </source>
</evidence>
<gene>
    <name evidence="3" type="ORF">B0H15DRAFT_830457</name>
</gene>
<evidence type="ECO:0000256" key="1">
    <source>
        <dbReference type="SAM" id="MobiDB-lite"/>
    </source>
</evidence>
<dbReference type="Pfam" id="PF21762">
    <property type="entry name" value="DEDDh_C"/>
    <property type="match status" value="1"/>
</dbReference>
<organism evidence="3 4">
    <name type="scientific">Mycena belliarum</name>
    <dbReference type="NCBI Taxonomy" id="1033014"/>
    <lineage>
        <taxon>Eukaryota</taxon>
        <taxon>Fungi</taxon>
        <taxon>Dikarya</taxon>
        <taxon>Basidiomycota</taxon>
        <taxon>Agaricomycotina</taxon>
        <taxon>Agaricomycetes</taxon>
        <taxon>Agaricomycetidae</taxon>
        <taxon>Agaricales</taxon>
        <taxon>Marasmiineae</taxon>
        <taxon>Mycenaceae</taxon>
        <taxon>Mycena</taxon>
    </lineage>
</organism>
<dbReference type="InterPro" id="IPR036397">
    <property type="entry name" value="RNaseH_sf"/>
</dbReference>
<dbReference type="PANTHER" id="PTHR28083">
    <property type="entry name" value="GOOD FOR FULL DBP5 ACTIVITY PROTEIN 2"/>
    <property type="match status" value="1"/>
</dbReference>
<dbReference type="InterPro" id="IPR012337">
    <property type="entry name" value="RNaseH-like_sf"/>
</dbReference>
<feature type="domain" description="Gfd2/YDR514C-like C-terminal" evidence="2">
    <location>
        <begin position="169"/>
        <end position="348"/>
    </location>
</feature>
<reference evidence="3" key="1">
    <citation type="submission" date="2023-03" db="EMBL/GenBank/DDBJ databases">
        <title>Massive genome expansion in bonnet fungi (Mycena s.s.) driven by repeated elements and novel gene families across ecological guilds.</title>
        <authorList>
            <consortium name="Lawrence Berkeley National Laboratory"/>
            <person name="Harder C.B."/>
            <person name="Miyauchi S."/>
            <person name="Viragh M."/>
            <person name="Kuo A."/>
            <person name="Thoen E."/>
            <person name="Andreopoulos B."/>
            <person name="Lu D."/>
            <person name="Skrede I."/>
            <person name="Drula E."/>
            <person name="Henrissat B."/>
            <person name="Morin E."/>
            <person name="Kohler A."/>
            <person name="Barry K."/>
            <person name="LaButti K."/>
            <person name="Morin E."/>
            <person name="Salamov A."/>
            <person name="Lipzen A."/>
            <person name="Mereny Z."/>
            <person name="Hegedus B."/>
            <person name="Baldrian P."/>
            <person name="Stursova M."/>
            <person name="Weitz H."/>
            <person name="Taylor A."/>
            <person name="Grigoriev I.V."/>
            <person name="Nagy L.G."/>
            <person name="Martin F."/>
            <person name="Kauserud H."/>
        </authorList>
    </citation>
    <scope>NUCLEOTIDE SEQUENCE</scope>
    <source>
        <strain evidence="3">CBHHK173m</strain>
    </source>
</reference>
<sequence>MATTEIPIVTGYYRYTDIWFQSRNSSSCLRPDVLPPCDRDPLKAVLSHDALVHPDHPLHLGAQDPGISLFIGMRLASRTNLIVDFIRYWLLSMKLTAGMIPLPYSDCLLTLSELKTVAPVTYKDGGSLRGAVKMIEKNNKRLKNANPGLTARRDAFERVRKFWAAKIGTWCSIDFEAWERDSTVITEFGYSSIRWSDGAEVKDCGHLTIKEHKMYTNGVYVPEYRNHYNFGESVEVSKAQLRAKISRLVSKMHTNGPVFLVFHDYKQDVKTLETLGAPLDGAVIELPDAIPSEGIFIVDTTTLFGALEGESNNKRSLKQVCNHLQIHTDFLHNAGNDAYYTLLALREMASGDPLDTQREIRWPNRTGDNNAGVKVKFTPYEEDSDFSDQEGVMGGYNPSTGVLDE</sequence>
<dbReference type="InterPro" id="IPR040151">
    <property type="entry name" value="Gfd2/YDR514C-like"/>
</dbReference>
<dbReference type="EMBL" id="JARJCN010000014">
    <property type="protein sequence ID" value="KAJ7094672.1"/>
    <property type="molecule type" value="Genomic_DNA"/>
</dbReference>
<comment type="caution">
    <text evidence="3">The sequence shown here is derived from an EMBL/GenBank/DDBJ whole genome shotgun (WGS) entry which is preliminary data.</text>
</comment>
<protein>
    <recommendedName>
        <fullName evidence="2">Gfd2/YDR514C-like C-terminal domain-containing protein</fullName>
    </recommendedName>
</protein>
<evidence type="ECO:0000259" key="2">
    <source>
        <dbReference type="Pfam" id="PF21762"/>
    </source>
</evidence>
<feature type="region of interest" description="Disordered" evidence="1">
    <location>
        <begin position="383"/>
        <end position="405"/>
    </location>
</feature>
<keyword evidence="4" id="KW-1185">Reference proteome</keyword>
<dbReference type="Gene3D" id="3.30.420.10">
    <property type="entry name" value="Ribonuclease H-like superfamily/Ribonuclease H"/>
    <property type="match status" value="1"/>
</dbReference>
<dbReference type="SUPFAM" id="SSF53098">
    <property type="entry name" value="Ribonuclease H-like"/>
    <property type="match status" value="1"/>
</dbReference>
<name>A0AAD6XTL5_9AGAR</name>
<proteinExistence type="predicted"/>
<dbReference type="PANTHER" id="PTHR28083:SF1">
    <property type="entry name" value="GOOD FOR FULL DBP5 ACTIVITY PROTEIN 2"/>
    <property type="match status" value="1"/>
</dbReference>